<dbReference type="InterPro" id="IPR036249">
    <property type="entry name" value="Thioredoxin-like_sf"/>
</dbReference>
<dbReference type="Pfam" id="PF00462">
    <property type="entry name" value="Glutaredoxin"/>
    <property type="match status" value="1"/>
</dbReference>
<dbReference type="Gene3D" id="3.40.30.10">
    <property type="entry name" value="Glutaredoxin"/>
    <property type="match status" value="1"/>
</dbReference>
<comment type="similarity">
    <text evidence="2 7">Belongs to the glutaredoxin family.</text>
</comment>
<dbReference type="EMBL" id="JAQBIE010000004">
    <property type="protein sequence ID" value="MDB6176800.1"/>
    <property type="molecule type" value="Genomic_DNA"/>
</dbReference>
<comment type="function">
    <text evidence="1 7">Has a glutathione-disulfide oxidoreductase activity in the presence of NADPH and glutathione reductase. Reduces low molecular weight disulfides and proteins.</text>
</comment>
<proteinExistence type="inferred from homology"/>
<name>A0ABT4ZBQ7_9RHOB</name>
<keyword evidence="7" id="KW-0963">Cytoplasm</keyword>
<evidence type="ECO:0000256" key="7">
    <source>
        <dbReference type="RuleBase" id="RU364065"/>
    </source>
</evidence>
<keyword evidence="3 7" id="KW-0813">Transport</keyword>
<protein>
    <recommendedName>
        <fullName evidence="7">Glutaredoxin</fullName>
    </recommendedName>
</protein>
<evidence type="ECO:0000313" key="9">
    <source>
        <dbReference type="EMBL" id="MDB6176800.1"/>
    </source>
</evidence>
<evidence type="ECO:0000256" key="4">
    <source>
        <dbReference type="ARBA" id="ARBA00022982"/>
    </source>
</evidence>
<evidence type="ECO:0000256" key="5">
    <source>
        <dbReference type="ARBA" id="ARBA00023157"/>
    </source>
</evidence>
<dbReference type="Proteomes" id="UP001165641">
    <property type="component" value="Unassembled WGS sequence"/>
</dbReference>
<dbReference type="InterPro" id="IPR002109">
    <property type="entry name" value="Glutaredoxin"/>
</dbReference>
<dbReference type="InterPro" id="IPR011767">
    <property type="entry name" value="GLR_AS"/>
</dbReference>
<dbReference type="PANTHER" id="PTHR45694">
    <property type="entry name" value="GLUTAREDOXIN 2"/>
    <property type="match status" value="1"/>
</dbReference>
<organism evidence="9 10">
    <name type="scientific">Paracoccus onchidii</name>
    <dbReference type="NCBI Taxonomy" id="3017813"/>
    <lineage>
        <taxon>Bacteria</taxon>
        <taxon>Pseudomonadati</taxon>
        <taxon>Pseudomonadota</taxon>
        <taxon>Alphaproteobacteria</taxon>
        <taxon>Rhodobacterales</taxon>
        <taxon>Paracoccaceae</taxon>
        <taxon>Paracoccus</taxon>
    </lineage>
</organism>
<gene>
    <name evidence="9" type="primary">grxC</name>
    <name evidence="9" type="ORF">PAF17_04680</name>
</gene>
<dbReference type="PROSITE" id="PS51354">
    <property type="entry name" value="GLUTAREDOXIN_2"/>
    <property type="match status" value="1"/>
</dbReference>
<evidence type="ECO:0000313" key="10">
    <source>
        <dbReference type="Proteomes" id="UP001165641"/>
    </source>
</evidence>
<dbReference type="PROSITE" id="PS00195">
    <property type="entry name" value="GLUTAREDOXIN_1"/>
    <property type="match status" value="1"/>
</dbReference>
<keyword evidence="4 7" id="KW-0249">Electron transport</keyword>
<dbReference type="InterPro" id="IPR011900">
    <property type="entry name" value="GRX_bact"/>
</dbReference>
<sequence>MTQANPVQIYTTRTCPFCIRAKALLSEKGVSFEETDVGAHPDLRAAMTQRANGRRTVPQIFIGDTHVGGCDELYALERAGKLDPLLREQAA</sequence>
<evidence type="ECO:0000256" key="1">
    <source>
        <dbReference type="ARBA" id="ARBA00002549"/>
    </source>
</evidence>
<dbReference type="InterPro" id="IPR014025">
    <property type="entry name" value="Glutaredoxin_subgr"/>
</dbReference>
<dbReference type="PANTHER" id="PTHR45694:SF18">
    <property type="entry name" value="GLUTAREDOXIN-1-RELATED"/>
    <property type="match status" value="1"/>
</dbReference>
<evidence type="ECO:0000256" key="3">
    <source>
        <dbReference type="ARBA" id="ARBA00022448"/>
    </source>
</evidence>
<accession>A0ABT4ZBQ7</accession>
<dbReference type="NCBIfam" id="TIGR02181">
    <property type="entry name" value="GRX_bact"/>
    <property type="match status" value="1"/>
</dbReference>
<evidence type="ECO:0000256" key="6">
    <source>
        <dbReference type="ARBA" id="ARBA00023284"/>
    </source>
</evidence>
<reference evidence="9" key="1">
    <citation type="submission" date="2022-12" db="EMBL/GenBank/DDBJ databases">
        <title>Paracoccus onchidii sp. nov., isolated from a marine invertebrate from the South China Sea.</title>
        <authorList>
            <person name="Xu S."/>
            <person name="Liu Z."/>
            <person name="Xu Y."/>
        </authorList>
    </citation>
    <scope>NUCLEOTIDE SEQUENCE</scope>
    <source>
        <strain evidence="9">Z330</strain>
    </source>
</reference>
<dbReference type="CDD" id="cd03418">
    <property type="entry name" value="GRX_GRXb_1_3_like"/>
    <property type="match status" value="1"/>
</dbReference>
<keyword evidence="10" id="KW-1185">Reference proteome</keyword>
<feature type="domain" description="Glutaredoxin" evidence="8">
    <location>
        <begin position="7"/>
        <end position="67"/>
    </location>
</feature>
<keyword evidence="5" id="KW-1015">Disulfide bond</keyword>
<evidence type="ECO:0000256" key="2">
    <source>
        <dbReference type="ARBA" id="ARBA00007787"/>
    </source>
</evidence>
<keyword evidence="6 7" id="KW-0676">Redox-active center</keyword>
<comment type="caution">
    <text evidence="9">The sequence shown here is derived from an EMBL/GenBank/DDBJ whole genome shotgun (WGS) entry which is preliminary data.</text>
</comment>
<dbReference type="PRINTS" id="PR00160">
    <property type="entry name" value="GLUTAREDOXIN"/>
</dbReference>
<dbReference type="SUPFAM" id="SSF52833">
    <property type="entry name" value="Thioredoxin-like"/>
    <property type="match status" value="1"/>
</dbReference>
<dbReference type="RefSeq" id="WP_271887923.1">
    <property type="nucleotide sequence ID" value="NZ_JAQBIE010000004.1"/>
</dbReference>
<evidence type="ECO:0000259" key="8">
    <source>
        <dbReference type="Pfam" id="PF00462"/>
    </source>
</evidence>